<name>A0ABZ3J9U7_SPOA4</name>
<gene>
    <name evidence="2" type="ORF">SPACI_050120</name>
</gene>
<protein>
    <submittedName>
        <fullName evidence="2">Uncharacterized protein</fullName>
    </submittedName>
</protein>
<evidence type="ECO:0000313" key="3">
    <source>
        <dbReference type="Proteomes" id="UP000216052"/>
    </source>
</evidence>
<dbReference type="EMBL" id="CP155571">
    <property type="protein sequence ID" value="XFO74901.1"/>
    <property type="molecule type" value="Genomic_DNA"/>
</dbReference>
<evidence type="ECO:0000313" key="2">
    <source>
        <dbReference type="EMBL" id="XFO74901.1"/>
    </source>
</evidence>
<dbReference type="Proteomes" id="UP000216052">
    <property type="component" value="Chromosome"/>
</dbReference>
<feature type="compositionally biased region" description="Polar residues" evidence="1">
    <location>
        <begin position="14"/>
        <end position="40"/>
    </location>
</feature>
<accession>A0ABZ3J9U7</accession>
<reference evidence="2" key="1">
    <citation type="submission" date="2024-05" db="EMBL/GenBank/DDBJ databases">
        <title>Isolation and characterization of Sporomusa carbonis sp. nov., a carboxydotrophic hydrogenogen in the genus of Sporomusa isolated from a charcoal burning pile.</title>
        <authorList>
            <person name="Boeer T."/>
            <person name="Rosenbaum F."/>
            <person name="Eysell L."/>
            <person name="Mueller V."/>
            <person name="Daniel R."/>
            <person name="Poehlein A."/>
        </authorList>
    </citation>
    <scope>NUCLEOTIDE SEQUENCE [LARGE SCALE GENOMIC DNA]</scope>
    <source>
        <strain evidence="2">DSM 3132</strain>
    </source>
</reference>
<evidence type="ECO:0000256" key="1">
    <source>
        <dbReference type="SAM" id="MobiDB-lite"/>
    </source>
</evidence>
<organism evidence="2 3">
    <name type="scientific">Sporomusa acidovorans (strain ATCC 49682 / DSM 3132 / Mol)</name>
    <dbReference type="NCBI Taxonomy" id="1123286"/>
    <lineage>
        <taxon>Bacteria</taxon>
        <taxon>Bacillati</taxon>
        <taxon>Bacillota</taxon>
        <taxon>Negativicutes</taxon>
        <taxon>Selenomonadales</taxon>
        <taxon>Sporomusaceae</taxon>
        <taxon>Sporomusa</taxon>
    </lineage>
</organism>
<keyword evidence="3" id="KW-1185">Reference proteome</keyword>
<feature type="region of interest" description="Disordered" evidence="1">
    <location>
        <begin position="1"/>
        <end position="56"/>
    </location>
</feature>
<sequence>MKDNSEYASKLNHKQQAITSADKLNTSSDVITNGSVPTGTSGFGAKRIATSEDNNA</sequence>
<proteinExistence type="predicted"/>
<dbReference type="RefSeq" id="WP_169716947.1">
    <property type="nucleotide sequence ID" value="NZ_CP155571.1"/>
</dbReference>